<gene>
    <name evidence="1" type="ORF">L292_3219</name>
</gene>
<name>S7WV17_ACIJU</name>
<organism evidence="1 2">
    <name type="scientific">Acinetobacter junii CIP 107470 = MTCC 11364</name>
    <dbReference type="NCBI Taxonomy" id="1217666"/>
    <lineage>
        <taxon>Bacteria</taxon>
        <taxon>Pseudomonadati</taxon>
        <taxon>Pseudomonadota</taxon>
        <taxon>Gammaproteobacteria</taxon>
        <taxon>Moraxellales</taxon>
        <taxon>Moraxellaceae</taxon>
        <taxon>Acinetobacter</taxon>
    </lineage>
</organism>
<evidence type="ECO:0000313" key="1">
    <source>
        <dbReference type="EMBL" id="EPR85792.1"/>
    </source>
</evidence>
<proteinExistence type="predicted"/>
<sequence>MSSSFYIWDAKQHHPDVEINDLQQAEYYAITPQDIGFTERFKQWLIEVASIVNNPELSDNFNEKIIEFWGNAQHLSNYTYNVLVVDADMMDDSRYLYKILVETLRKYDLVAYDARHLVFFSHDHIFPNQQQIEHMLRDIKPITYAQLEQFKVLPLNKQQLSSLVRKWLSESALPIPFAKREEFGQSRNLSSNVIEEVTLLMGMFEINGFSFKNYIKISDTLTLYFHRRHNINEYNLQYLPEHLENKARPSRFTQASQLWSVMQQLQKYLIYSAEQQKDLHTFNQWINHDTEKWYFIGGGGAIQRLALARYLNDPSYDQLVEEAFPCLEHAPNMFYKNITTIEQLKIEVENILSSK</sequence>
<protein>
    <submittedName>
        <fullName evidence="1">Uncharacterized protein</fullName>
    </submittedName>
</protein>
<dbReference type="EMBL" id="ASYZ01000090">
    <property type="protein sequence ID" value="EPR85792.1"/>
    <property type="molecule type" value="Genomic_DNA"/>
</dbReference>
<dbReference type="RefSeq" id="WP_020899942.1">
    <property type="nucleotide sequence ID" value="NZ_ASYZ01000090.1"/>
</dbReference>
<dbReference type="Proteomes" id="UP000018420">
    <property type="component" value="Unassembled WGS sequence"/>
</dbReference>
<accession>S7WV17</accession>
<evidence type="ECO:0000313" key="2">
    <source>
        <dbReference type="Proteomes" id="UP000018420"/>
    </source>
</evidence>
<reference evidence="1 2" key="1">
    <citation type="submission" date="2013-05" db="EMBL/GenBank/DDBJ databases">
        <title>Genome assembly of Acinetobacter junii MTCC 11364.</title>
        <authorList>
            <person name="Khatri I."/>
            <person name="Singh N.K."/>
            <person name="Subramanian S."/>
            <person name="Mayilraj S."/>
        </authorList>
    </citation>
    <scope>NUCLEOTIDE SEQUENCE [LARGE SCALE GENOMIC DNA]</scope>
    <source>
        <strain evidence="1 2">MTCC 11364</strain>
    </source>
</reference>
<dbReference type="PATRIC" id="fig|1330047.3.peg.1808"/>
<dbReference type="AlphaFoldDB" id="S7WV17"/>
<comment type="caution">
    <text evidence="1">The sequence shown here is derived from an EMBL/GenBank/DDBJ whole genome shotgun (WGS) entry which is preliminary data.</text>
</comment>